<dbReference type="RefSeq" id="WP_068574411.1">
    <property type="nucleotide sequence ID" value="NZ_LSRE01000050.1"/>
</dbReference>
<proteinExistence type="predicted"/>
<feature type="transmembrane region" description="Helical" evidence="2">
    <location>
        <begin position="75"/>
        <end position="100"/>
    </location>
</feature>
<evidence type="ECO:0008006" key="7">
    <source>
        <dbReference type="Google" id="ProtNLM"/>
    </source>
</evidence>
<organism evidence="4 5">
    <name type="scientific">Tsukamurella pseudospumae</name>
    <dbReference type="NCBI Taxonomy" id="239498"/>
    <lineage>
        <taxon>Bacteria</taxon>
        <taxon>Bacillati</taxon>
        <taxon>Actinomycetota</taxon>
        <taxon>Actinomycetes</taxon>
        <taxon>Mycobacteriales</taxon>
        <taxon>Tsukamurellaceae</taxon>
        <taxon>Tsukamurella</taxon>
    </lineage>
</organism>
<evidence type="ECO:0000256" key="2">
    <source>
        <dbReference type="SAM" id="Phobius"/>
    </source>
</evidence>
<keyword evidence="6" id="KW-1185">Reference proteome</keyword>
<dbReference type="EMBL" id="LSRF01000058">
    <property type="protein sequence ID" value="KXP03535.1"/>
    <property type="molecule type" value="Genomic_DNA"/>
</dbReference>
<comment type="caution">
    <text evidence="4">The sequence shown here is derived from an EMBL/GenBank/DDBJ whole genome shotgun (WGS) entry which is preliminary data.</text>
</comment>
<dbReference type="Proteomes" id="UP000070409">
    <property type="component" value="Unassembled WGS sequence"/>
</dbReference>
<dbReference type="OrthoDB" id="4775459at2"/>
<evidence type="ECO:0000313" key="5">
    <source>
        <dbReference type="Proteomes" id="UP000070258"/>
    </source>
</evidence>
<protein>
    <recommendedName>
        <fullName evidence="7">DUF4190 domain-containing protein</fullName>
    </recommendedName>
</protein>
<keyword evidence="2" id="KW-0472">Membrane</keyword>
<evidence type="ECO:0000313" key="3">
    <source>
        <dbReference type="EMBL" id="KXO89341.1"/>
    </source>
</evidence>
<name>A0A137ZZD1_9ACTN</name>
<feature type="region of interest" description="Disordered" evidence="1">
    <location>
        <begin position="1"/>
        <end position="27"/>
    </location>
</feature>
<gene>
    <name evidence="4" type="ORF">AXK60_17125</name>
    <name evidence="3" type="ORF">AXK61_12140</name>
</gene>
<evidence type="ECO:0000313" key="4">
    <source>
        <dbReference type="EMBL" id="KXP03535.1"/>
    </source>
</evidence>
<keyword evidence="2" id="KW-0812">Transmembrane</keyword>
<dbReference type="EMBL" id="LSRE01000050">
    <property type="protein sequence ID" value="KXO89341.1"/>
    <property type="molecule type" value="Genomic_DNA"/>
</dbReference>
<dbReference type="Proteomes" id="UP000070258">
    <property type="component" value="Unassembled WGS sequence"/>
</dbReference>
<evidence type="ECO:0000256" key="1">
    <source>
        <dbReference type="SAM" id="MobiDB-lite"/>
    </source>
</evidence>
<dbReference type="AlphaFoldDB" id="A0A137ZZD1"/>
<keyword evidence="2" id="KW-1133">Transmembrane helix</keyword>
<sequence>MGYPENPQDPFTKDPYGTNDPNAQYGAGQYGAGQYDPYGQAPSYPGQGYPAAQPYPGGYPGYPVPNGEMQDPDNAMGIVGLVLNFVCCGPIGLIVSWIALNKSKERGYKNTVALVGAILGGISSAMLLVVVVIYAIIIIAAVGSSSSSYVLSLL</sequence>
<reference evidence="5" key="2">
    <citation type="submission" date="2016-02" db="EMBL/GenBank/DDBJ databases">
        <authorList>
            <person name="Wen L."/>
            <person name="He K."/>
            <person name="Yang H."/>
        </authorList>
    </citation>
    <scope>NUCLEOTIDE SEQUENCE [LARGE SCALE GENOMIC DNA]</scope>
    <source>
        <strain evidence="5">JCM 15929</strain>
    </source>
</reference>
<dbReference type="STRING" id="239498.AXK60_17125"/>
<reference evidence="4" key="3">
    <citation type="submission" date="2016-02" db="EMBL/GenBank/DDBJ databases">
        <authorList>
            <person name="Teng J.L."/>
            <person name="Yang Y."/>
            <person name="Huang Y."/>
            <person name="Guo F."/>
            <person name="Wei W."/>
            <person name="Chen J.H."/>
            <person name="Wong S.Y."/>
            <person name="Lau S.K."/>
            <person name="Woo P.C."/>
        </authorList>
    </citation>
    <scope>NUCLEOTIDE SEQUENCE</scope>
    <source>
        <strain evidence="4">JCM 15929</strain>
    </source>
</reference>
<evidence type="ECO:0000313" key="6">
    <source>
        <dbReference type="Proteomes" id="UP000070409"/>
    </source>
</evidence>
<feature type="transmembrane region" description="Helical" evidence="2">
    <location>
        <begin position="112"/>
        <end position="142"/>
    </location>
</feature>
<reference evidence="3 6" key="1">
    <citation type="submission" date="2016-02" db="EMBL/GenBank/DDBJ databases">
        <authorList>
            <person name="Teng J.L."/>
            <person name="Tang Y."/>
            <person name="Huang Y."/>
            <person name="Guo F."/>
            <person name="Wei W."/>
            <person name="Chen J.H."/>
            <person name="Wong S.Y."/>
            <person name="Lau S.K."/>
            <person name="Woo P.C."/>
        </authorList>
    </citation>
    <scope>NUCLEOTIDE SEQUENCE [LARGE SCALE GENOMIC DNA]</scope>
    <source>
        <strain evidence="3 6">JCM 13375</strain>
    </source>
</reference>
<accession>A0A137ZZD1</accession>